<sequence length="149" mass="17308">MYHILMEIKAVRYIRDIVLDSENDYTDIMVHYRCKTPLSESDTCAMICRYFGVQYILMMKLAVIILFQKQRRLNCGRKWWCSPDVNRITGAFPLKVDNTVIIPVIPEIVYALKNGTYDPDSSDITSSVNTWFGDLFDDNGDLIIHKQNC</sequence>
<keyword evidence="1" id="KW-1133">Transmembrane helix</keyword>
<dbReference type="Proteomes" id="UP000255460">
    <property type="component" value="Unassembled WGS sequence"/>
</dbReference>
<dbReference type="AlphaFoldDB" id="A0A376KQP7"/>
<accession>A0A376KQP7</accession>
<gene>
    <name evidence="2" type="ORF">NCTC10418_01288</name>
</gene>
<dbReference type="EMBL" id="UFZQ01000001">
    <property type="protein sequence ID" value="STE83631.1"/>
    <property type="molecule type" value="Genomic_DNA"/>
</dbReference>
<keyword evidence="1" id="KW-0812">Transmembrane</keyword>
<evidence type="ECO:0000256" key="1">
    <source>
        <dbReference type="SAM" id="Phobius"/>
    </source>
</evidence>
<protein>
    <submittedName>
        <fullName evidence="2">Uncharacterized protein</fullName>
    </submittedName>
</protein>
<evidence type="ECO:0000313" key="2">
    <source>
        <dbReference type="EMBL" id="STE83631.1"/>
    </source>
</evidence>
<name>A0A376KQP7_ECOLX</name>
<keyword evidence="1" id="KW-0472">Membrane</keyword>
<organism evidence="2 3">
    <name type="scientific">Escherichia coli</name>
    <dbReference type="NCBI Taxonomy" id="562"/>
    <lineage>
        <taxon>Bacteria</taxon>
        <taxon>Pseudomonadati</taxon>
        <taxon>Pseudomonadota</taxon>
        <taxon>Gammaproteobacteria</taxon>
        <taxon>Enterobacterales</taxon>
        <taxon>Enterobacteriaceae</taxon>
        <taxon>Escherichia</taxon>
    </lineage>
</organism>
<reference evidence="2 3" key="1">
    <citation type="submission" date="2018-06" db="EMBL/GenBank/DDBJ databases">
        <authorList>
            <consortium name="Pathogen Informatics"/>
            <person name="Doyle S."/>
        </authorList>
    </citation>
    <scope>NUCLEOTIDE SEQUENCE [LARGE SCALE GENOMIC DNA]</scope>
    <source>
        <strain evidence="2 3">NCTC10418</strain>
    </source>
</reference>
<evidence type="ECO:0000313" key="3">
    <source>
        <dbReference type="Proteomes" id="UP000255460"/>
    </source>
</evidence>
<feature type="transmembrane region" description="Helical" evidence="1">
    <location>
        <begin position="47"/>
        <end position="67"/>
    </location>
</feature>
<proteinExistence type="predicted"/>